<gene>
    <name evidence="2" type="ORF">NQ317_017428</name>
</gene>
<sequence length="84" mass="9306">MSDKKAPGIKATEEDVQLDPGCGRRKKTTGFFIPRSPGPLIGSGAPEHHAEDNSVANKNVNIKECFQYVPLPFEWELQIQGKRV</sequence>
<protein>
    <submittedName>
        <fullName evidence="2">Uncharacterized protein</fullName>
    </submittedName>
</protein>
<evidence type="ECO:0000313" key="2">
    <source>
        <dbReference type="EMBL" id="KAJ8967986.1"/>
    </source>
</evidence>
<proteinExistence type="predicted"/>
<accession>A0ABQ9IWQ6</accession>
<evidence type="ECO:0000313" key="3">
    <source>
        <dbReference type="Proteomes" id="UP001162164"/>
    </source>
</evidence>
<name>A0ABQ9IWQ6_9CUCU</name>
<comment type="caution">
    <text evidence="2">The sequence shown here is derived from an EMBL/GenBank/DDBJ whole genome shotgun (WGS) entry which is preliminary data.</text>
</comment>
<evidence type="ECO:0000256" key="1">
    <source>
        <dbReference type="SAM" id="MobiDB-lite"/>
    </source>
</evidence>
<reference evidence="2" key="1">
    <citation type="journal article" date="2023" name="Insect Mol. Biol.">
        <title>Genome sequencing provides insights into the evolution of gene families encoding plant cell wall-degrading enzymes in longhorned beetles.</title>
        <authorList>
            <person name="Shin N.R."/>
            <person name="Okamura Y."/>
            <person name="Kirsch R."/>
            <person name="Pauchet Y."/>
        </authorList>
    </citation>
    <scope>NUCLEOTIDE SEQUENCE</scope>
    <source>
        <strain evidence="2">MMC_N1</strain>
    </source>
</reference>
<keyword evidence="3" id="KW-1185">Reference proteome</keyword>
<dbReference type="Proteomes" id="UP001162164">
    <property type="component" value="Unassembled WGS sequence"/>
</dbReference>
<dbReference type="EMBL" id="JAPWTJ010002087">
    <property type="protein sequence ID" value="KAJ8967986.1"/>
    <property type="molecule type" value="Genomic_DNA"/>
</dbReference>
<feature type="region of interest" description="Disordered" evidence="1">
    <location>
        <begin position="1"/>
        <end position="50"/>
    </location>
</feature>
<organism evidence="2 3">
    <name type="scientific">Molorchus minor</name>
    <dbReference type="NCBI Taxonomy" id="1323400"/>
    <lineage>
        <taxon>Eukaryota</taxon>
        <taxon>Metazoa</taxon>
        <taxon>Ecdysozoa</taxon>
        <taxon>Arthropoda</taxon>
        <taxon>Hexapoda</taxon>
        <taxon>Insecta</taxon>
        <taxon>Pterygota</taxon>
        <taxon>Neoptera</taxon>
        <taxon>Endopterygota</taxon>
        <taxon>Coleoptera</taxon>
        <taxon>Polyphaga</taxon>
        <taxon>Cucujiformia</taxon>
        <taxon>Chrysomeloidea</taxon>
        <taxon>Cerambycidae</taxon>
        <taxon>Lamiinae</taxon>
        <taxon>Monochamini</taxon>
        <taxon>Molorchus</taxon>
    </lineage>
</organism>